<name>A0A016UUQ8_9BILA</name>
<feature type="compositionally biased region" description="Basic and acidic residues" evidence="4">
    <location>
        <begin position="292"/>
        <end position="313"/>
    </location>
</feature>
<dbReference type="InterPro" id="IPR051368">
    <property type="entry name" value="SerProtInhib-TIL_Domain"/>
</dbReference>
<evidence type="ECO:0000256" key="3">
    <source>
        <dbReference type="ARBA" id="ARBA00023157"/>
    </source>
</evidence>
<organism evidence="6 7">
    <name type="scientific">Ancylostoma ceylanicum</name>
    <dbReference type="NCBI Taxonomy" id="53326"/>
    <lineage>
        <taxon>Eukaryota</taxon>
        <taxon>Metazoa</taxon>
        <taxon>Ecdysozoa</taxon>
        <taxon>Nematoda</taxon>
        <taxon>Chromadorea</taxon>
        <taxon>Rhabditida</taxon>
        <taxon>Rhabditina</taxon>
        <taxon>Rhabditomorpha</taxon>
        <taxon>Strongyloidea</taxon>
        <taxon>Ancylostomatidae</taxon>
        <taxon>Ancylostomatinae</taxon>
        <taxon>Ancylostoma</taxon>
    </lineage>
</organism>
<dbReference type="EMBL" id="JARK01001362">
    <property type="protein sequence ID" value="EYC18706.1"/>
    <property type="molecule type" value="Genomic_DNA"/>
</dbReference>
<evidence type="ECO:0000313" key="6">
    <source>
        <dbReference type="EMBL" id="EYC18706.1"/>
    </source>
</evidence>
<dbReference type="InterPro" id="IPR036084">
    <property type="entry name" value="Ser_inhib-like_sf"/>
</dbReference>
<accession>A0A016UUQ8</accession>
<dbReference type="Pfam" id="PF01826">
    <property type="entry name" value="TIL"/>
    <property type="match status" value="1"/>
</dbReference>
<dbReference type="AlphaFoldDB" id="A0A016UUQ8"/>
<feature type="domain" description="TIL" evidence="5">
    <location>
        <begin position="90"/>
        <end position="142"/>
    </location>
</feature>
<evidence type="ECO:0000313" key="7">
    <source>
        <dbReference type="Proteomes" id="UP000024635"/>
    </source>
</evidence>
<evidence type="ECO:0000256" key="1">
    <source>
        <dbReference type="ARBA" id="ARBA00022690"/>
    </source>
</evidence>
<evidence type="ECO:0000256" key="2">
    <source>
        <dbReference type="ARBA" id="ARBA00022900"/>
    </source>
</evidence>
<dbReference type="Proteomes" id="UP000024635">
    <property type="component" value="Unassembled WGS sequence"/>
</dbReference>
<proteinExistence type="predicted"/>
<dbReference type="CDD" id="cd19941">
    <property type="entry name" value="TIL"/>
    <property type="match status" value="2"/>
</dbReference>
<keyword evidence="2" id="KW-0722">Serine protease inhibitor</keyword>
<dbReference type="InterPro" id="IPR002919">
    <property type="entry name" value="TIL_dom"/>
</dbReference>
<dbReference type="OrthoDB" id="5868241at2759"/>
<evidence type="ECO:0000256" key="4">
    <source>
        <dbReference type="SAM" id="MobiDB-lite"/>
    </source>
</evidence>
<dbReference type="PANTHER" id="PTHR23259">
    <property type="entry name" value="RIDDLE"/>
    <property type="match status" value="1"/>
</dbReference>
<feature type="region of interest" description="Disordered" evidence="4">
    <location>
        <begin position="291"/>
        <end position="313"/>
    </location>
</feature>
<comment type="caution">
    <text evidence="6">The sequence shown here is derived from an EMBL/GenBank/DDBJ whole genome shotgun (WGS) entry which is preliminary data.</text>
</comment>
<reference evidence="7" key="1">
    <citation type="journal article" date="2015" name="Nat. Genet.">
        <title>The genome and transcriptome of the zoonotic hookworm Ancylostoma ceylanicum identify infection-specific gene families.</title>
        <authorList>
            <person name="Schwarz E.M."/>
            <person name="Hu Y."/>
            <person name="Antoshechkin I."/>
            <person name="Miller M.M."/>
            <person name="Sternberg P.W."/>
            <person name="Aroian R.V."/>
        </authorList>
    </citation>
    <scope>NUCLEOTIDE SEQUENCE</scope>
    <source>
        <strain evidence="7">HY135</strain>
    </source>
</reference>
<dbReference type="Gene3D" id="2.10.25.10">
    <property type="entry name" value="Laminin"/>
    <property type="match status" value="1"/>
</dbReference>
<gene>
    <name evidence="6" type="primary">Acey_s0026.g1319</name>
    <name evidence="6" type="ORF">Y032_0026g1319</name>
</gene>
<evidence type="ECO:0000259" key="5">
    <source>
        <dbReference type="Pfam" id="PF01826"/>
    </source>
</evidence>
<protein>
    <recommendedName>
        <fullName evidence="5">TIL domain-containing protein</fullName>
    </recommendedName>
</protein>
<keyword evidence="3" id="KW-1015">Disulfide bond</keyword>
<dbReference type="GO" id="GO:0004867">
    <property type="term" value="F:serine-type endopeptidase inhibitor activity"/>
    <property type="evidence" value="ECO:0007669"/>
    <property type="project" value="UniProtKB-KW"/>
</dbReference>
<dbReference type="PANTHER" id="PTHR23259:SF70">
    <property type="entry name" value="ACCESSORY GLAND PROTEIN ACP62F-RELATED"/>
    <property type="match status" value="1"/>
</dbReference>
<sequence>MCLLVVDLRSGSTTSPIGEGAWVLSSNPKVEQCLQRVSPVLILMFLIGLEARSNRSRMRELLSRIEKLMSPLRHRAHGLRNFSPPDNGKCGLSEELRFCRPTCEPSCAELHPTCPATCGLAVCMCQRGFVRQSGMCIPMSACKFFDLEPLTRKKVEKRIDSPKSFVKKPPAKPPVINKASSTAILHRPLHPPPNCGQGQQFTRCVCDATCTRSKICDTCSSGCGCFLHHVRNDDGICVLFRDCPFPRPTKKPIAMVLFTSIAKESTSSPEHIQVLKKRRRETTETNVGAFKETTRSGDGVDHESLSSGTRSDDDNLQRKEWICLSMDMAYGILRSDTVAVKKMNENDENKMLQVLISYHMVCLGLRVDVGTVA</sequence>
<keyword evidence="7" id="KW-1185">Reference proteome</keyword>
<keyword evidence="1" id="KW-0646">Protease inhibitor</keyword>
<dbReference type="STRING" id="53326.A0A016UUQ8"/>
<dbReference type="SUPFAM" id="SSF57567">
    <property type="entry name" value="Serine protease inhibitors"/>
    <property type="match status" value="1"/>
</dbReference>